<name>A0A6J3M672_9PEZI</name>
<feature type="region of interest" description="Disordered" evidence="9">
    <location>
        <begin position="648"/>
        <end position="693"/>
    </location>
</feature>
<reference evidence="12" key="1">
    <citation type="submission" date="2020-01" db="EMBL/GenBank/DDBJ databases">
        <authorList>
            <consortium name="DOE Joint Genome Institute"/>
            <person name="Haridas S."/>
            <person name="Albert R."/>
            <person name="Binder M."/>
            <person name="Bloem J."/>
            <person name="Labutti K."/>
            <person name="Salamov A."/>
            <person name="Andreopoulos B."/>
            <person name="Baker S.E."/>
            <person name="Barry K."/>
            <person name="Bills G."/>
            <person name="Bluhm B.H."/>
            <person name="Cannon C."/>
            <person name="Castanera R."/>
            <person name="Culley D.E."/>
            <person name="Daum C."/>
            <person name="Ezra D."/>
            <person name="Gonzalez J.B."/>
            <person name="Henrissat B."/>
            <person name="Kuo A."/>
            <person name="Liang C."/>
            <person name="Lipzen A."/>
            <person name="Lutzoni F."/>
            <person name="Magnuson J."/>
            <person name="Mondo S."/>
            <person name="Nolan M."/>
            <person name="Ohm R."/>
            <person name="Pangilinan J."/>
            <person name="Park H.-J."/>
            <person name="Ramirez L."/>
            <person name="Alfaro M."/>
            <person name="Sun H."/>
            <person name="Tritt A."/>
            <person name="Yoshinaga Y."/>
            <person name="Zwiers L.-H."/>
            <person name="Turgeon B.G."/>
            <person name="Goodwin S.B."/>
            <person name="Spatafora J.W."/>
            <person name="Crous P.W."/>
            <person name="Grigoriev I.V."/>
        </authorList>
    </citation>
    <scope>NUCLEOTIDE SEQUENCE</scope>
    <source>
        <strain evidence="12">CBS 342.82</strain>
    </source>
</reference>
<feature type="region of interest" description="Disordered" evidence="9">
    <location>
        <begin position="293"/>
        <end position="362"/>
    </location>
</feature>
<dbReference type="InterPro" id="IPR036420">
    <property type="entry name" value="BRCT_dom_sf"/>
</dbReference>
<dbReference type="Pfam" id="PF08914">
    <property type="entry name" value="Myb_Rap1"/>
    <property type="match status" value="1"/>
</dbReference>
<dbReference type="Pfam" id="PF11626">
    <property type="entry name" value="Rap1_C"/>
    <property type="match status" value="1"/>
</dbReference>
<reference evidence="12" key="2">
    <citation type="submission" date="2020-04" db="EMBL/GenBank/DDBJ databases">
        <authorList>
            <consortium name="NCBI Genome Project"/>
        </authorList>
    </citation>
    <scope>NUCLEOTIDE SEQUENCE</scope>
    <source>
        <strain evidence="12">CBS 342.82</strain>
    </source>
</reference>
<keyword evidence="3 8" id="KW-0779">Telomere</keyword>
<feature type="region of interest" description="Disordered" evidence="9">
    <location>
        <begin position="494"/>
        <end position="548"/>
    </location>
</feature>
<reference evidence="12" key="3">
    <citation type="submission" date="2025-08" db="UniProtKB">
        <authorList>
            <consortium name="RefSeq"/>
        </authorList>
    </citation>
    <scope>IDENTIFICATION</scope>
    <source>
        <strain evidence="12">CBS 342.82</strain>
    </source>
</reference>
<gene>
    <name evidence="12" type="ORF">K489DRAFT_379541</name>
</gene>
<evidence type="ECO:0000256" key="4">
    <source>
        <dbReference type="ARBA" id="ARBA00023015"/>
    </source>
</evidence>
<evidence type="ECO:0000313" key="12">
    <source>
        <dbReference type="RefSeq" id="XP_033460582.1"/>
    </source>
</evidence>
<dbReference type="Proteomes" id="UP000504637">
    <property type="component" value="Unplaced"/>
</dbReference>
<dbReference type="Pfam" id="PF16589">
    <property type="entry name" value="BRCT_2"/>
    <property type="match status" value="1"/>
</dbReference>
<feature type="domain" description="BRCT" evidence="10">
    <location>
        <begin position="17"/>
        <end position="96"/>
    </location>
</feature>
<dbReference type="PROSITE" id="PS50172">
    <property type="entry name" value="BRCT"/>
    <property type="match status" value="1"/>
</dbReference>
<keyword evidence="5" id="KW-0010">Activator</keyword>
<dbReference type="InterPro" id="IPR039595">
    <property type="entry name" value="TE2IP/Rap1"/>
</dbReference>
<evidence type="ECO:0000256" key="7">
    <source>
        <dbReference type="ARBA" id="ARBA00023242"/>
    </source>
</evidence>
<keyword evidence="7 8" id="KW-0539">Nucleus</keyword>
<evidence type="ECO:0000256" key="2">
    <source>
        <dbReference type="ARBA" id="ARBA00022454"/>
    </source>
</evidence>
<feature type="compositionally biased region" description="Polar residues" evidence="9">
    <location>
        <begin position="668"/>
        <end position="680"/>
    </location>
</feature>
<keyword evidence="6" id="KW-0804">Transcription</keyword>
<dbReference type="GO" id="GO:0042162">
    <property type="term" value="F:telomeric DNA binding"/>
    <property type="evidence" value="ECO:0007669"/>
    <property type="project" value="TreeGrafter"/>
</dbReference>
<organism evidence="12">
    <name type="scientific">Dissoconium aciculare CBS 342.82</name>
    <dbReference type="NCBI Taxonomy" id="1314786"/>
    <lineage>
        <taxon>Eukaryota</taxon>
        <taxon>Fungi</taxon>
        <taxon>Dikarya</taxon>
        <taxon>Ascomycota</taxon>
        <taxon>Pezizomycotina</taxon>
        <taxon>Dothideomycetes</taxon>
        <taxon>Dothideomycetidae</taxon>
        <taxon>Mycosphaerellales</taxon>
        <taxon>Dissoconiaceae</taxon>
        <taxon>Dissoconium</taxon>
    </lineage>
</organism>
<dbReference type="CDD" id="cd11655">
    <property type="entry name" value="rap1_myb-like"/>
    <property type="match status" value="1"/>
</dbReference>
<accession>A0A6J3M672</accession>
<evidence type="ECO:0000256" key="6">
    <source>
        <dbReference type="ARBA" id="ARBA00023163"/>
    </source>
</evidence>
<evidence type="ECO:0000259" key="10">
    <source>
        <dbReference type="PROSITE" id="PS50172"/>
    </source>
</evidence>
<sequence length="788" mass="86014">MAGAPLIITERNTDGSAHDGVFSDLTFFVTQRLPSRSHYVQQITDNGGKIVKIESTADYLICDHMRKDAPQAGVSYQWIDETLKHGQLLETSAYAVAKVPRSTANRTSTVPKGTRTPFTNEDDRVLLDWVEQAEAAGDAVRGNAIYETLAALNPRHTAQAWRSRYVKNLVNNHPRQSMTSSAPPRTLSYVTAKSSNSQPRLSGVSSALSSELSRSGSGFIEGSRTVGAALPFDQSDFDQLLGSVEVILDVDPSQIDKAWQQWAEAYGTHGAREWRDFFHRRVLPEYIKRNRKTEPVVANNDQPRQATEETSARKRRRSSSSPGHEPSRSRQRLDPATSDNPGVEDEGQAGQAHISTKQAALDMPSATSTIGIVTSTPSKVINDDAEAGKLITSDENRAANSQLMAELRPPGTSSGEVVRSDMDENGVATRENGTDSSLAARGLKNLGDALTEENLAVQQAHHQAQLRGIDIPEDDEAKDRSEFIDYLQGVTIQAKESAQGSSVDPEKLAPGKARHSAQHSAPSEGDSVNDREEDPALPQLPEVQNRPHQMKIIVSDTNEAASADNTNPTTNFNLLQSANGRDGMGVDLNLDLSIPEPASGFFLGSTPAQSSQLTSASEKLEPVETFFGAPGLDTQEIFGAAIQDVDMTIPDPVQSDSGQHDGHETPRASFTSSAQLNEPTNDSHEHSQPDETEVDMETWMERMAHEGYKQAAIIDALKCTSLRPDLAEYVLLEIKNGRALPRDVPGVWSESDDRILQGCDARRLRALEEKHGGWSALDQRREFLEGYS</sequence>
<dbReference type="GO" id="GO:0010833">
    <property type="term" value="P:telomere maintenance via telomere lengthening"/>
    <property type="evidence" value="ECO:0007669"/>
    <property type="project" value="UniProtKB-UniRule"/>
</dbReference>
<dbReference type="InterPro" id="IPR038104">
    <property type="entry name" value="Rap1_C_sf"/>
</dbReference>
<dbReference type="RefSeq" id="XP_033460582.1">
    <property type="nucleotide sequence ID" value="XM_033604675.1"/>
</dbReference>
<dbReference type="OrthoDB" id="435460at2759"/>
<evidence type="ECO:0000313" key="11">
    <source>
        <dbReference type="Proteomes" id="UP000504637"/>
    </source>
</evidence>
<dbReference type="Gene3D" id="1.10.10.2170">
    <property type="match status" value="1"/>
</dbReference>
<dbReference type="GeneID" id="54362475"/>
<evidence type="ECO:0000256" key="9">
    <source>
        <dbReference type="SAM" id="MobiDB-lite"/>
    </source>
</evidence>
<evidence type="ECO:0000256" key="8">
    <source>
        <dbReference type="RuleBase" id="RU367107"/>
    </source>
</evidence>
<dbReference type="GO" id="GO:0031848">
    <property type="term" value="P:protection from non-homologous end joining at telomere"/>
    <property type="evidence" value="ECO:0007669"/>
    <property type="project" value="TreeGrafter"/>
</dbReference>
<dbReference type="Gene3D" id="3.40.50.10190">
    <property type="entry name" value="BRCT domain"/>
    <property type="match status" value="1"/>
</dbReference>
<dbReference type="InterPro" id="IPR015010">
    <property type="entry name" value="TERF2IP_Myb"/>
</dbReference>
<keyword evidence="11" id="KW-1185">Reference proteome</keyword>
<dbReference type="PANTHER" id="PTHR16466">
    <property type="entry name" value="TELOMERE REPEAT-BINDING FACTOR 2-INTERACTING PROTEIN 1"/>
    <property type="match status" value="1"/>
</dbReference>
<comment type="subcellular location">
    <subcellularLocation>
        <location evidence="8">Nucleus</location>
    </subcellularLocation>
    <subcellularLocation>
        <location evidence="8">Chromosome</location>
        <location evidence="8">Telomere</location>
    </subcellularLocation>
</comment>
<dbReference type="Gene3D" id="1.10.10.60">
    <property type="entry name" value="Homeodomain-like"/>
    <property type="match status" value="1"/>
</dbReference>
<evidence type="ECO:0000256" key="5">
    <source>
        <dbReference type="ARBA" id="ARBA00023159"/>
    </source>
</evidence>
<dbReference type="SUPFAM" id="SSF52113">
    <property type="entry name" value="BRCT domain"/>
    <property type="match status" value="1"/>
</dbReference>
<comment type="subunit">
    <text evidence="8">Homodimer.</text>
</comment>
<comment type="similarity">
    <text evidence="1 8">Belongs to the RAP1 family.</text>
</comment>
<comment type="function">
    <text evidence="8">Involved in the regulation of telomere length, clustering and has a specific role in telomere position effect (TPE).</text>
</comment>
<evidence type="ECO:0000256" key="3">
    <source>
        <dbReference type="ARBA" id="ARBA00022895"/>
    </source>
</evidence>
<dbReference type="SUPFAM" id="SSF46689">
    <property type="entry name" value="Homeodomain-like"/>
    <property type="match status" value="1"/>
</dbReference>
<dbReference type="PANTHER" id="PTHR16466:SF6">
    <property type="entry name" value="TELOMERIC REPEAT-BINDING FACTOR 2-INTERACTING PROTEIN 1"/>
    <property type="match status" value="1"/>
</dbReference>
<dbReference type="InterPro" id="IPR001357">
    <property type="entry name" value="BRCT_dom"/>
</dbReference>
<protein>
    <recommendedName>
        <fullName evidence="8">DNA-binding protein RAP1</fullName>
    </recommendedName>
</protein>
<dbReference type="InterPro" id="IPR021661">
    <property type="entry name" value="Rap1_C"/>
</dbReference>
<dbReference type="InterPro" id="IPR009057">
    <property type="entry name" value="Homeodomain-like_sf"/>
</dbReference>
<dbReference type="GO" id="GO:0070187">
    <property type="term" value="C:shelterin complex"/>
    <property type="evidence" value="ECO:0007669"/>
    <property type="project" value="TreeGrafter"/>
</dbReference>
<keyword evidence="2 8" id="KW-0158">Chromosome</keyword>
<evidence type="ECO:0000256" key="1">
    <source>
        <dbReference type="ARBA" id="ARBA00010467"/>
    </source>
</evidence>
<proteinExistence type="inferred from homology"/>
<dbReference type="AlphaFoldDB" id="A0A6J3M672"/>
<keyword evidence="4" id="KW-0805">Transcription regulation</keyword>